<dbReference type="AlphaFoldDB" id="A0AA36E076"/>
<dbReference type="Pfam" id="PF10551">
    <property type="entry name" value="MULE"/>
    <property type="match status" value="1"/>
</dbReference>
<dbReference type="PANTHER" id="PTHR31973">
    <property type="entry name" value="POLYPROTEIN, PUTATIVE-RELATED"/>
    <property type="match status" value="1"/>
</dbReference>
<dbReference type="Proteomes" id="UP001177003">
    <property type="component" value="Chromosome 3"/>
</dbReference>
<evidence type="ECO:0000259" key="1">
    <source>
        <dbReference type="Pfam" id="PF10551"/>
    </source>
</evidence>
<feature type="domain" description="MULE transposase" evidence="1">
    <location>
        <begin position="208"/>
        <end position="301"/>
    </location>
</feature>
<keyword evidence="3" id="KW-1185">Reference proteome</keyword>
<gene>
    <name evidence="2" type="ORF">LSALG_LOCUS17965</name>
</gene>
<evidence type="ECO:0000313" key="3">
    <source>
        <dbReference type="Proteomes" id="UP001177003"/>
    </source>
</evidence>
<sequence>MSEDHSQIEDTTLHDTSKPIWESRATSLIIEHIPTSKFKLKLKFGGYFWLMKNSCRKIYCFGSQKCIHIDTFLYKFSQLHEEVVKRYSSKNNPKISIFYVDKYALEKSLIVLDSDEKFMAMLGMYGSEKQVTIYATIENNISSNNHTNHLCANTDEPHNEYDADHCPSEESYHSHLSSDNEDDIMNDDDVVYSSTCSRGFVAGCRPYIGLDACHLKGKLNGVLASGTSIDSNNYVFPIAYCVLESENTQSWTWFLDSLKKEIGTPNGLVISSDMQKALKVAMMNVYPNVEHRECMRHLYSNFKKHFRGDFFNRKLWVAAKTYHSTKHDRLLKEISDKNEDVIAYLNTNHKKIWSRSKFGTTSKCDYITNNISETFNPWIGKLRYKPVLDLLDAIREKIMKRFDKKRNLVNTWNGTLFPISKNHLNDITKVSMLNNSVE</sequence>
<proteinExistence type="predicted"/>
<evidence type="ECO:0000313" key="2">
    <source>
        <dbReference type="EMBL" id="CAI9278066.1"/>
    </source>
</evidence>
<protein>
    <recommendedName>
        <fullName evidence="1">MULE transposase domain-containing protein</fullName>
    </recommendedName>
</protein>
<reference evidence="2" key="1">
    <citation type="submission" date="2023-04" db="EMBL/GenBank/DDBJ databases">
        <authorList>
            <person name="Vijverberg K."/>
            <person name="Xiong W."/>
            <person name="Schranz E."/>
        </authorList>
    </citation>
    <scope>NUCLEOTIDE SEQUENCE</scope>
</reference>
<dbReference type="PANTHER" id="PTHR31973:SF188">
    <property type="entry name" value="POLYPROTEIN, PUTATIVE-RELATED"/>
    <property type="match status" value="1"/>
</dbReference>
<name>A0AA36E076_LACSI</name>
<organism evidence="2 3">
    <name type="scientific">Lactuca saligna</name>
    <name type="common">Willowleaf lettuce</name>
    <dbReference type="NCBI Taxonomy" id="75948"/>
    <lineage>
        <taxon>Eukaryota</taxon>
        <taxon>Viridiplantae</taxon>
        <taxon>Streptophyta</taxon>
        <taxon>Embryophyta</taxon>
        <taxon>Tracheophyta</taxon>
        <taxon>Spermatophyta</taxon>
        <taxon>Magnoliopsida</taxon>
        <taxon>eudicotyledons</taxon>
        <taxon>Gunneridae</taxon>
        <taxon>Pentapetalae</taxon>
        <taxon>asterids</taxon>
        <taxon>campanulids</taxon>
        <taxon>Asterales</taxon>
        <taxon>Asteraceae</taxon>
        <taxon>Cichorioideae</taxon>
        <taxon>Cichorieae</taxon>
        <taxon>Lactucinae</taxon>
        <taxon>Lactuca</taxon>
    </lineage>
</organism>
<accession>A0AA36E076</accession>
<dbReference type="InterPro" id="IPR018289">
    <property type="entry name" value="MULE_transposase_dom"/>
</dbReference>
<dbReference type="EMBL" id="OX465079">
    <property type="protein sequence ID" value="CAI9278066.1"/>
    <property type="molecule type" value="Genomic_DNA"/>
</dbReference>